<protein>
    <submittedName>
        <fullName evidence="6">Disks large homolog 5</fullName>
    </submittedName>
</protein>
<dbReference type="FunFam" id="2.30.42.10:FF:000365">
    <property type="entry name" value="Discs large 5, isoform C"/>
    <property type="match status" value="1"/>
</dbReference>
<dbReference type="SUPFAM" id="SSF52540">
    <property type="entry name" value="P-loop containing nucleoside triphosphate hydrolases"/>
    <property type="match status" value="1"/>
</dbReference>
<feature type="compositionally biased region" description="Basic residues" evidence="2">
    <location>
        <begin position="1127"/>
        <end position="1141"/>
    </location>
</feature>
<evidence type="ECO:0000256" key="1">
    <source>
        <dbReference type="SAM" id="Coils"/>
    </source>
</evidence>
<dbReference type="Gene3D" id="2.30.42.10">
    <property type="match status" value="4"/>
</dbReference>
<feature type="region of interest" description="Disordered" evidence="2">
    <location>
        <begin position="633"/>
        <end position="658"/>
    </location>
</feature>
<dbReference type="InterPro" id="IPR008145">
    <property type="entry name" value="GK/Ca_channel_bsu"/>
</dbReference>
<dbReference type="SMART" id="SM00228">
    <property type="entry name" value="PDZ"/>
    <property type="match status" value="4"/>
</dbReference>
<feature type="compositionally biased region" description="Low complexity" evidence="2">
    <location>
        <begin position="1204"/>
        <end position="1214"/>
    </location>
</feature>
<feature type="compositionally biased region" description="Polar residues" evidence="2">
    <location>
        <begin position="145"/>
        <end position="161"/>
    </location>
</feature>
<gene>
    <name evidence="6" type="primary">LOC117563488</name>
</gene>
<feature type="region of interest" description="Disordered" evidence="2">
    <location>
        <begin position="1176"/>
        <end position="1271"/>
    </location>
</feature>
<reference evidence="6" key="1">
    <citation type="submission" date="2025-08" db="UniProtKB">
        <authorList>
            <consortium name="RefSeq"/>
        </authorList>
    </citation>
    <scope>IDENTIFICATION</scope>
    <source>
        <strain evidence="6">15112-1751.03</strain>
        <tissue evidence="6">Whole Adult</tissue>
    </source>
</reference>
<dbReference type="SMART" id="SM00072">
    <property type="entry name" value="GuKc"/>
    <property type="match status" value="1"/>
</dbReference>
<feature type="compositionally biased region" description="Polar residues" evidence="2">
    <location>
        <begin position="1097"/>
        <end position="1107"/>
    </location>
</feature>
<organism evidence="5 6">
    <name type="scientific">Drosophila albomicans</name>
    <name type="common">Fruit fly</name>
    <dbReference type="NCBI Taxonomy" id="7291"/>
    <lineage>
        <taxon>Eukaryota</taxon>
        <taxon>Metazoa</taxon>
        <taxon>Ecdysozoa</taxon>
        <taxon>Arthropoda</taxon>
        <taxon>Hexapoda</taxon>
        <taxon>Insecta</taxon>
        <taxon>Pterygota</taxon>
        <taxon>Neoptera</taxon>
        <taxon>Endopterygota</taxon>
        <taxon>Diptera</taxon>
        <taxon>Brachycera</taxon>
        <taxon>Muscomorpha</taxon>
        <taxon>Ephydroidea</taxon>
        <taxon>Drosophilidae</taxon>
        <taxon>Drosophila</taxon>
    </lineage>
</organism>
<dbReference type="InterPro" id="IPR001478">
    <property type="entry name" value="PDZ"/>
</dbReference>
<feature type="compositionally biased region" description="Low complexity" evidence="2">
    <location>
        <begin position="1084"/>
        <end position="1096"/>
    </location>
</feature>
<dbReference type="GO" id="GO:0035331">
    <property type="term" value="P:negative regulation of hippo signaling"/>
    <property type="evidence" value="ECO:0007669"/>
    <property type="project" value="TreeGrafter"/>
</dbReference>
<feature type="compositionally biased region" description="Polar residues" evidence="2">
    <location>
        <begin position="1448"/>
        <end position="1463"/>
    </location>
</feature>
<feature type="region of interest" description="Disordered" evidence="2">
    <location>
        <begin position="954"/>
        <end position="974"/>
    </location>
</feature>
<feature type="domain" description="PDZ" evidence="4">
    <location>
        <begin position="1305"/>
        <end position="1385"/>
    </location>
</feature>
<feature type="compositionally biased region" description="Gly residues" evidence="2">
    <location>
        <begin position="641"/>
        <end position="652"/>
    </location>
</feature>
<dbReference type="Gene3D" id="2.30.30.40">
    <property type="entry name" value="SH3 Domains"/>
    <property type="match status" value="1"/>
</dbReference>
<feature type="domain" description="PDZ" evidence="4">
    <location>
        <begin position="530"/>
        <end position="595"/>
    </location>
</feature>
<feature type="region of interest" description="Disordered" evidence="2">
    <location>
        <begin position="1398"/>
        <end position="1506"/>
    </location>
</feature>
<feature type="domain" description="Guanylate kinase-like" evidence="3">
    <location>
        <begin position="1788"/>
        <end position="1917"/>
    </location>
</feature>
<feature type="region of interest" description="Disordered" evidence="2">
    <location>
        <begin position="1061"/>
        <end position="1153"/>
    </location>
</feature>
<dbReference type="PROSITE" id="PS50052">
    <property type="entry name" value="GUANYLATE_KINASE_2"/>
    <property type="match status" value="1"/>
</dbReference>
<dbReference type="InterPro" id="IPR035537">
    <property type="entry name" value="DLG5_SH3"/>
</dbReference>
<proteinExistence type="predicted"/>
<feature type="compositionally biased region" description="Low complexity" evidence="2">
    <location>
        <begin position="1116"/>
        <end position="1126"/>
    </location>
</feature>
<dbReference type="Proteomes" id="UP000515160">
    <property type="component" value="Chromosome 2L"/>
</dbReference>
<feature type="region of interest" description="Disordered" evidence="2">
    <location>
        <begin position="1"/>
        <end position="53"/>
    </location>
</feature>
<keyword evidence="1" id="KW-0175">Coiled coil</keyword>
<dbReference type="CDD" id="cd06767">
    <property type="entry name" value="PDZ3_DLG5-like"/>
    <property type="match status" value="1"/>
</dbReference>
<dbReference type="PANTHER" id="PTHR46360:SF1">
    <property type="entry name" value="DISKS LARGE HOMOLOG 5"/>
    <property type="match status" value="1"/>
</dbReference>
<dbReference type="CDD" id="cd00136">
    <property type="entry name" value="PDZ_canonical"/>
    <property type="match status" value="1"/>
</dbReference>
<feature type="region of interest" description="Disordered" evidence="2">
    <location>
        <begin position="762"/>
        <end position="818"/>
    </location>
</feature>
<keyword evidence="5" id="KW-1185">Reference proteome</keyword>
<dbReference type="GO" id="GO:0005886">
    <property type="term" value="C:plasma membrane"/>
    <property type="evidence" value="ECO:0007669"/>
    <property type="project" value="TreeGrafter"/>
</dbReference>
<dbReference type="PANTHER" id="PTHR46360">
    <property type="entry name" value="DISKS LARGE HOMOLOG 5"/>
    <property type="match status" value="1"/>
</dbReference>
<feature type="compositionally biased region" description="Basic and acidic residues" evidence="2">
    <location>
        <begin position="700"/>
        <end position="709"/>
    </location>
</feature>
<feature type="compositionally biased region" description="Polar residues" evidence="2">
    <location>
        <begin position="32"/>
        <end position="52"/>
    </location>
</feature>
<evidence type="ECO:0000259" key="4">
    <source>
        <dbReference type="PROSITE" id="PS50106"/>
    </source>
</evidence>
<feature type="compositionally biased region" description="Polar residues" evidence="2">
    <location>
        <begin position="1193"/>
        <end position="1203"/>
    </location>
</feature>
<dbReference type="InterPro" id="IPR036034">
    <property type="entry name" value="PDZ_sf"/>
</dbReference>
<feature type="compositionally biased region" description="Gly residues" evidence="2">
    <location>
        <begin position="1253"/>
        <end position="1266"/>
    </location>
</feature>
<evidence type="ECO:0000259" key="3">
    <source>
        <dbReference type="PROSITE" id="PS50052"/>
    </source>
</evidence>
<dbReference type="InterPro" id="IPR008144">
    <property type="entry name" value="Guanylate_kin-like_dom"/>
</dbReference>
<dbReference type="Gene3D" id="3.40.50.300">
    <property type="entry name" value="P-loop containing nucleotide triphosphate hydrolases"/>
    <property type="match status" value="1"/>
</dbReference>
<sequence>MAKMASGDLSLTSTSSQEEESSEYVGYDSTLRPPSNSSGSTTTANMANNNGPTKVVSGSVGGVVGVGSGGGSAKKYDLLQSQYESARLELTTLRLRHSNSERRCDELETQLNLYQEHYMADRNKYTDIVAESEHLKRKLMLLESQNQNNGNPSAPQSSAAGGNSFYYGKMQTPCDGTCSASEKVVELKKERNLIAMEREKYKKSYIELEKERNFYRERGDENQTLKMLLSKETKHVVSLNEELNQLLSEKDNVLQEHQKMSDDLALANKEIESLKKEELIYKNELKSLQLANAEHKKRDLLKSRESSWSKEFNNDSKEELEKMRKSLDKAQSEVERALQDAEEAKRVRDWAISQREKIVQERDSVKTLCDNLRKERDKAISDLLMAIRDSEKIKKQKDEAQKKIDALKEQLESQTITTTATPTDIASRRSFRLSSYESGEDLLEIELCNYHDVDLGIILDDSNKRQLVCGVTNSSPAFGKLKINDVICKVNNLDCLGVSKRMVLDEIRACAPRCLLLVSRTHQSKRHSYAVQLKTNNRDAIGLQLDMGVFIAKIEPNTLAFYEPELDVGDRVLSINNKSMDSLQSIDEVTQLLKSETVNIFALKYVAEQQPDSHCRMTSSSAQTDSSIDSMQQLNNSTGIAPGGSGSGGGGNSSAAKHPSKFADFLRKLKFSKPGTADDSFEQEHDVAIAALDSVLSENSSEKSKENLFKRHKRGKKGEKEAKSMGTWPRTNISHDNPTGTIVQRGGEKKRALMSLFTAGPINVDKDDDVEADPVESKPQLQLQELPPPPLPPQLTKPRNLNGNAIKTHPNRNSNPVGNVVSSVVFQRGVGVTYPRHSLYASVPTPPEEKQQQQLLLQRPAPMMGANARVKPHAQERSARFHNPHRFSLNIPPSGGDFYQPKTSGQQAERQVVAAVAAGEFPTRKQQMFDMFQQPTPPLPLPKGNAMFMPLQPPPRVSGGNSSAGSGSGGGTVDVVSLKSQNSIESMLSAKSPPISECNVYPKRAVPPMPPKHVPKYPSDSESIGSGILVTSGHNYLPPHQAYMAIAGNRHTQLFPSFPPSSHGRYMRRSSPLTLSSPPPPAPMTTMTTQATPPTQMESNSNSSTIGIPTDLDFVPGQQSQQQHQLTHPHPHPHPHAHQQHMQHPPYIDYSQQPSLHYPYSLASVSSGPGNGIIYEGGTFPRKKDNQRVRIPSNPSVASNRQNSSSLVKNSSGSIDHHYGNATGSNSSHSGAPVSLMNSVHHTGYIPNVSSVNGGGGGGGGGGSGRGSPMPQVHVEVLSHGGPSGSGKRCSNVATDFLCPGDLRRVTIDKRDKSLGITIQCNNNGGGIFVSTVADKSTAMRAGLQVGDQLLEVCGINMRAATNEIAANVLRQCGDSFTMLVQYNPEKFQSTEYEGIHNMEPESPLNHSGSPTPRNSPRPPARSVQAAMPLQPLSLLPPAPTVTRAPLSHQSIKDQSFTDSLENQSDISSSQDMPSSAATTTTTTASATSTVYDDDAKPSLPPAPTSVTAESLRFVTLHMDKSKNLGIKLFGGNKVGIYVHDVAPGSPSDHAGIRKGDLILEYNGVDLSGVTAEQAANEISKLTDTVTMLVQNKLQTLKQIKDKPGDSFYIRVGFDRIGELNEDDLRFVKDEVLYVDNTVFNGTFGLWRAWKLDAMGHRKECGIIPSQMKVEEELRSGEVVDCDTGTARRGSTSARRSFFRRKKNQRSSSRDSTEIASFSNTQLSFFPDSGILNDDGVVMGYQRVELLDSPIHRPVLIIGPLSECLIARLKVDFSNLFKLCEVTAMDCSQEAMEEGLKENIFVDYRRRGNKFECTTVETISNAYKNDRRHCILDVSISAVERLQRLQIYPIVLLLRFKSAKQIRDIRDFGTDKISAKAAKEMYERALKLEADYKQYISAVIPGVSIKHMCTQIKDAVDKEQDKLLWVPVTNG</sequence>
<dbReference type="SUPFAM" id="SSF50156">
    <property type="entry name" value="PDZ domain-like"/>
    <property type="match status" value="4"/>
</dbReference>
<dbReference type="RefSeq" id="XP_034097741.1">
    <property type="nucleotide sequence ID" value="XM_034241850.2"/>
</dbReference>
<dbReference type="Pfam" id="PF00595">
    <property type="entry name" value="PDZ"/>
    <property type="match status" value="3"/>
</dbReference>
<feature type="compositionally biased region" description="Pro residues" evidence="2">
    <location>
        <begin position="786"/>
        <end position="795"/>
    </location>
</feature>
<dbReference type="PROSITE" id="PS50106">
    <property type="entry name" value="PDZ"/>
    <property type="match status" value="4"/>
</dbReference>
<dbReference type="CTD" id="9231"/>
<dbReference type="Pfam" id="PF00625">
    <property type="entry name" value="Guanylate_kin"/>
    <property type="match status" value="1"/>
</dbReference>
<evidence type="ECO:0000313" key="6">
    <source>
        <dbReference type="RefSeq" id="XP_034097741.1"/>
    </source>
</evidence>
<feature type="compositionally biased region" description="Polar residues" evidence="2">
    <location>
        <begin position="1222"/>
        <end position="1241"/>
    </location>
</feature>
<feature type="coiled-coil region" evidence="1">
    <location>
        <begin position="198"/>
        <end position="417"/>
    </location>
</feature>
<evidence type="ECO:0000313" key="5">
    <source>
        <dbReference type="Proteomes" id="UP000515160"/>
    </source>
</evidence>
<dbReference type="FunFam" id="2.30.30.40:FF:000130">
    <property type="entry name" value="Discs large 5, isoform A"/>
    <property type="match status" value="1"/>
</dbReference>
<dbReference type="InterPro" id="IPR053004">
    <property type="entry name" value="MAGUK_Signaling_Regulators"/>
</dbReference>
<dbReference type="CDD" id="cd11860">
    <property type="entry name" value="SH3_DLG5"/>
    <property type="match status" value="1"/>
</dbReference>
<dbReference type="InterPro" id="IPR027417">
    <property type="entry name" value="P-loop_NTPase"/>
</dbReference>
<name>A0A6P8W268_DROAB</name>
<evidence type="ECO:0000256" key="2">
    <source>
        <dbReference type="SAM" id="MobiDB-lite"/>
    </source>
</evidence>
<feature type="compositionally biased region" description="Low complexity" evidence="2">
    <location>
        <begin position="1464"/>
        <end position="1490"/>
    </location>
</feature>
<feature type="domain" description="PDZ" evidence="4">
    <location>
        <begin position="444"/>
        <end position="522"/>
    </location>
</feature>
<accession>A0A6P8W268</accession>
<feature type="region of interest" description="Disordered" evidence="2">
    <location>
        <begin position="145"/>
        <end position="164"/>
    </location>
</feature>
<feature type="compositionally biased region" description="Polar residues" evidence="2">
    <location>
        <begin position="729"/>
        <end position="740"/>
    </location>
</feature>
<feature type="domain" description="PDZ" evidence="4">
    <location>
        <begin position="1514"/>
        <end position="1594"/>
    </location>
</feature>
<dbReference type="GeneID" id="117563488"/>
<feature type="region of interest" description="Disordered" evidence="2">
    <location>
        <begin position="697"/>
        <end position="740"/>
    </location>
</feature>
<dbReference type="OrthoDB" id="10067129at2759"/>
<feature type="coiled-coil region" evidence="1">
    <location>
        <begin position="76"/>
        <end position="117"/>
    </location>
</feature>